<gene>
    <name evidence="2" type="ORF">BECKLPF1236A_GA0070988_1004514</name>
    <name evidence="3" type="ORF">BECKLPF1236C_GA0070990_1004514</name>
</gene>
<proteinExistence type="predicted"/>
<protein>
    <submittedName>
        <fullName evidence="2">Uncharacterized protein</fullName>
    </submittedName>
</protein>
<keyword evidence="1" id="KW-1133">Transmembrane helix</keyword>
<accession>A0A450W1H0</accession>
<keyword evidence="1" id="KW-0472">Membrane</keyword>
<evidence type="ECO:0000256" key="1">
    <source>
        <dbReference type="SAM" id="Phobius"/>
    </source>
</evidence>
<feature type="transmembrane region" description="Helical" evidence="1">
    <location>
        <begin position="48"/>
        <end position="65"/>
    </location>
</feature>
<sequence length="80" mass="9832">MRFAYPPYAGTFFICWGDETLNMSVWFRLRRVRVSEKFRKNRRLRKGYSVWILLLRASMFFPAQLHEWITLCKTSVLFYQ</sequence>
<keyword evidence="1" id="KW-0812">Transmembrane</keyword>
<dbReference type="AlphaFoldDB" id="A0A450W1H0"/>
<organism evidence="2">
    <name type="scientific">Candidatus Kentrum sp. LPFa</name>
    <dbReference type="NCBI Taxonomy" id="2126335"/>
    <lineage>
        <taxon>Bacteria</taxon>
        <taxon>Pseudomonadati</taxon>
        <taxon>Pseudomonadota</taxon>
        <taxon>Gammaproteobacteria</taxon>
        <taxon>Candidatus Kentrum</taxon>
    </lineage>
</organism>
<reference evidence="2" key="1">
    <citation type="submission" date="2019-02" db="EMBL/GenBank/DDBJ databases">
        <authorList>
            <person name="Gruber-Vodicka R. H."/>
            <person name="Seah K. B. B."/>
        </authorList>
    </citation>
    <scope>NUCLEOTIDE SEQUENCE</scope>
    <source>
        <strain evidence="2">BECK_S312</strain>
        <strain evidence="3">BECK_S426</strain>
    </source>
</reference>
<feature type="transmembrane region" description="Helical" evidence="1">
    <location>
        <begin position="6"/>
        <end position="27"/>
    </location>
</feature>
<dbReference type="EMBL" id="CAADFM010000045">
    <property type="protein sequence ID" value="VFK10890.1"/>
    <property type="molecule type" value="Genomic_DNA"/>
</dbReference>
<dbReference type="EMBL" id="CAADFP010000045">
    <property type="protein sequence ID" value="VFK27318.1"/>
    <property type="molecule type" value="Genomic_DNA"/>
</dbReference>
<evidence type="ECO:0000313" key="3">
    <source>
        <dbReference type="EMBL" id="VFK27318.1"/>
    </source>
</evidence>
<name>A0A450W1H0_9GAMM</name>
<evidence type="ECO:0000313" key="2">
    <source>
        <dbReference type="EMBL" id="VFK10890.1"/>
    </source>
</evidence>